<dbReference type="SUPFAM" id="SSF52777">
    <property type="entry name" value="CoA-dependent acyltransferases"/>
    <property type="match status" value="2"/>
</dbReference>
<dbReference type="PROSITE" id="PS50075">
    <property type="entry name" value="CARRIER"/>
    <property type="match status" value="1"/>
</dbReference>
<dbReference type="GO" id="GO:0003824">
    <property type="term" value="F:catalytic activity"/>
    <property type="evidence" value="ECO:0007669"/>
    <property type="project" value="InterPro"/>
</dbReference>
<dbReference type="InterPro" id="IPR001242">
    <property type="entry name" value="Condensation_dom"/>
</dbReference>
<dbReference type="InterPro" id="IPR023213">
    <property type="entry name" value="CAT-like_dom_sf"/>
</dbReference>
<dbReference type="Pfam" id="PF00668">
    <property type="entry name" value="Condensation"/>
    <property type="match status" value="1"/>
</dbReference>
<sequence length="541" mass="58701">MDVVRTVETRAEPLSSNQIRMWLYCQVLPSTPSFHGPVAVRLKGPLHMAAWPAAARRLAQRHEILRTTFPVDGLVPVQQIEKHARVQVSLVDLTYLPPSTQDNAVAELMDRVAAHGFDFASAPAWSIVIVRLTATEHVLALTAHHMIVDLWSIGLMIDELCALYRTLSAGEPCDLSVVPMQQTELAARQRDRLPPERVSMRQQRWRRHLAGIGAVQLAPARPSLRLATHVFQTELDAGFCEDVRTLCRELGATVYATVFAALAVLITRWCDQTEFAVVSNTSGRLGRDAERVVGTPVEYLIVRVDTGGDPTFRQLAARIGEAALDAFDHLLPLDDMVRAIDPGRTARPSPLRQLGFSVLNTPRANPVLPGLDLSPLAPLAPRTEIGISEGQLWVEIFDTGAGPLGIRWQFGADLFEHAAARQAVETLTGLLADVAKRPDTRLSDLVVAYRPAPVVTEAIGQSTPNSAAIESVKEAVQRVLRVAVTSSNDNFFLLGGGTEQAVALASILSTRWGVNLSALDIETAPTVDGIAATLAGKTHPA</sequence>
<accession>S5UBE8</accession>
<evidence type="ECO:0000259" key="1">
    <source>
        <dbReference type="PROSITE" id="PS50075"/>
    </source>
</evidence>
<reference evidence="2" key="1">
    <citation type="journal article" date="2013" name="Proc. Natl. Acad. Sci. U.S.A.">
        <title>Mapping gene clusters within arrayed metagenomic libraries to expand the structural diversity of biomedically relevant natural products.</title>
        <authorList>
            <person name="Owen J.G."/>
            <person name="Reddy B.V."/>
            <person name="Ternei M.A."/>
            <person name="Charlop-Powers Z."/>
            <person name="Calle P.Y."/>
            <person name="Kim J.H."/>
            <person name="Brady S.F."/>
        </authorList>
    </citation>
    <scope>NUCLEOTIDE SEQUENCE</scope>
</reference>
<dbReference type="InterPro" id="IPR009081">
    <property type="entry name" value="PP-bd_ACP"/>
</dbReference>
<dbReference type="Gene3D" id="3.30.559.30">
    <property type="entry name" value="Nonribosomal peptide synthetase, condensation domain"/>
    <property type="match status" value="1"/>
</dbReference>
<dbReference type="Gene3D" id="1.10.1200.10">
    <property type="entry name" value="ACP-like"/>
    <property type="match status" value="1"/>
</dbReference>
<dbReference type="GO" id="GO:0005737">
    <property type="term" value="C:cytoplasm"/>
    <property type="evidence" value="ECO:0007669"/>
    <property type="project" value="TreeGrafter"/>
</dbReference>
<dbReference type="PANTHER" id="PTHR45527:SF1">
    <property type="entry name" value="FATTY ACID SYNTHASE"/>
    <property type="match status" value="1"/>
</dbReference>
<proteinExistence type="predicted"/>
<dbReference type="InterPro" id="IPR036736">
    <property type="entry name" value="ACP-like_sf"/>
</dbReference>
<evidence type="ECO:0000313" key="2">
    <source>
        <dbReference type="EMBL" id="AGS49704.1"/>
    </source>
</evidence>
<dbReference type="GO" id="GO:0031177">
    <property type="term" value="F:phosphopantetheine binding"/>
    <property type="evidence" value="ECO:0007669"/>
    <property type="project" value="TreeGrafter"/>
</dbReference>
<dbReference type="Gene3D" id="3.30.559.10">
    <property type="entry name" value="Chloramphenicol acetyltransferase-like domain"/>
    <property type="match status" value="1"/>
</dbReference>
<organism evidence="2">
    <name type="scientific">uncultured bacterium esnapd14</name>
    <dbReference type="NCBI Taxonomy" id="1366594"/>
    <lineage>
        <taxon>Bacteria</taxon>
        <taxon>environmental samples</taxon>
    </lineage>
</organism>
<dbReference type="PANTHER" id="PTHR45527">
    <property type="entry name" value="NONRIBOSOMAL PEPTIDE SYNTHETASE"/>
    <property type="match status" value="1"/>
</dbReference>
<dbReference type="Pfam" id="PF00550">
    <property type="entry name" value="PP-binding"/>
    <property type="match status" value="1"/>
</dbReference>
<dbReference type="EMBL" id="KF264553">
    <property type="protein sequence ID" value="AGS49704.1"/>
    <property type="molecule type" value="Genomic_DNA"/>
</dbReference>
<protein>
    <submittedName>
        <fullName evidence="2">Non-ribosomal peptide synthetase</fullName>
    </submittedName>
</protein>
<name>S5UBE8_9BACT</name>
<feature type="domain" description="Carrier" evidence="1">
    <location>
        <begin position="463"/>
        <end position="538"/>
    </location>
</feature>
<dbReference type="AlphaFoldDB" id="S5UBE8"/>
<dbReference type="GO" id="GO:0044550">
    <property type="term" value="P:secondary metabolite biosynthetic process"/>
    <property type="evidence" value="ECO:0007669"/>
    <property type="project" value="TreeGrafter"/>
</dbReference>
<dbReference type="CDD" id="cd19531">
    <property type="entry name" value="LCL_NRPS-like"/>
    <property type="match status" value="1"/>
</dbReference>
<dbReference type="GO" id="GO:0043041">
    <property type="term" value="P:amino acid activation for nonribosomal peptide biosynthetic process"/>
    <property type="evidence" value="ECO:0007669"/>
    <property type="project" value="TreeGrafter"/>
</dbReference>
<dbReference type="SUPFAM" id="SSF47336">
    <property type="entry name" value="ACP-like"/>
    <property type="match status" value="1"/>
</dbReference>